<dbReference type="PANTHER" id="PTHR47291:SF1">
    <property type="entry name" value="PEPTIDE UPSTREAM PROTEIN"/>
    <property type="match status" value="1"/>
</dbReference>
<dbReference type="Proteomes" id="UP001141806">
    <property type="component" value="Unassembled WGS sequence"/>
</dbReference>
<keyword evidence="2" id="KW-1185">Reference proteome</keyword>
<evidence type="ECO:0000313" key="1">
    <source>
        <dbReference type="EMBL" id="KAJ4967041.1"/>
    </source>
</evidence>
<gene>
    <name evidence="1" type="ORF">NE237_018890</name>
</gene>
<reference evidence="1" key="1">
    <citation type="journal article" date="2023" name="Plant J.">
        <title>The genome of the king protea, Protea cynaroides.</title>
        <authorList>
            <person name="Chang J."/>
            <person name="Duong T.A."/>
            <person name="Schoeman C."/>
            <person name="Ma X."/>
            <person name="Roodt D."/>
            <person name="Barker N."/>
            <person name="Li Z."/>
            <person name="Van de Peer Y."/>
            <person name="Mizrachi E."/>
        </authorList>
    </citation>
    <scope>NUCLEOTIDE SEQUENCE</scope>
    <source>
        <tissue evidence="1">Young leaves</tissue>
    </source>
</reference>
<dbReference type="EMBL" id="JAMYWD010000007">
    <property type="protein sequence ID" value="KAJ4967041.1"/>
    <property type="molecule type" value="Genomic_DNA"/>
</dbReference>
<name>A0A9Q0KAY8_9MAGN</name>
<proteinExistence type="predicted"/>
<dbReference type="AlphaFoldDB" id="A0A9Q0KAY8"/>
<accession>A0A9Q0KAY8</accession>
<evidence type="ECO:0000313" key="2">
    <source>
        <dbReference type="Proteomes" id="UP001141806"/>
    </source>
</evidence>
<comment type="caution">
    <text evidence="1">The sequence shown here is derived from an EMBL/GenBank/DDBJ whole genome shotgun (WGS) entry which is preliminary data.</text>
</comment>
<protein>
    <submittedName>
        <fullName evidence="1">Uncharacterized protein</fullName>
    </submittedName>
</protein>
<organism evidence="1 2">
    <name type="scientific">Protea cynaroides</name>
    <dbReference type="NCBI Taxonomy" id="273540"/>
    <lineage>
        <taxon>Eukaryota</taxon>
        <taxon>Viridiplantae</taxon>
        <taxon>Streptophyta</taxon>
        <taxon>Embryophyta</taxon>
        <taxon>Tracheophyta</taxon>
        <taxon>Spermatophyta</taxon>
        <taxon>Magnoliopsida</taxon>
        <taxon>Proteales</taxon>
        <taxon>Proteaceae</taxon>
        <taxon>Protea</taxon>
    </lineage>
</organism>
<sequence length="123" mass="13648">MEAEICRGEGRDSEFKIPTMSSEDLRAQKHGHQGIALGVFVHALLVFEIERILRPSDIGAMLVRSSSSKWSSLIKSTTLVSSFLKSSSVTDECSVGLDLNLVEENSNSHLLLRIQLKFRTVDD</sequence>
<dbReference type="PANTHER" id="PTHR47291">
    <property type="entry name" value="PEPTIDE UPSTREAM PROTEIN"/>
    <property type="match status" value="1"/>
</dbReference>